<gene>
    <name evidence="1" type="ORF">NQ314_020866</name>
</gene>
<name>A0AAV8WJX2_9CUCU</name>
<dbReference type="Proteomes" id="UP001162156">
    <property type="component" value="Unassembled WGS sequence"/>
</dbReference>
<evidence type="ECO:0000313" key="2">
    <source>
        <dbReference type="Proteomes" id="UP001162156"/>
    </source>
</evidence>
<proteinExistence type="predicted"/>
<sequence length="83" mass="9476">MVMSNSDEKLKELQTWLKTLPTHSIERQTCGSAVLEPEVIEEVEKIVDGCPKSQIAKKVTMQIKPSFLYRVRCKGNIFLKSTH</sequence>
<dbReference type="EMBL" id="JANEYF010005793">
    <property type="protein sequence ID" value="KAJ8926749.1"/>
    <property type="molecule type" value="Genomic_DNA"/>
</dbReference>
<organism evidence="1 2">
    <name type="scientific">Rhamnusium bicolor</name>
    <dbReference type="NCBI Taxonomy" id="1586634"/>
    <lineage>
        <taxon>Eukaryota</taxon>
        <taxon>Metazoa</taxon>
        <taxon>Ecdysozoa</taxon>
        <taxon>Arthropoda</taxon>
        <taxon>Hexapoda</taxon>
        <taxon>Insecta</taxon>
        <taxon>Pterygota</taxon>
        <taxon>Neoptera</taxon>
        <taxon>Endopterygota</taxon>
        <taxon>Coleoptera</taxon>
        <taxon>Polyphaga</taxon>
        <taxon>Cucujiformia</taxon>
        <taxon>Chrysomeloidea</taxon>
        <taxon>Cerambycidae</taxon>
        <taxon>Lepturinae</taxon>
        <taxon>Rhagiini</taxon>
        <taxon>Rhamnusium</taxon>
    </lineage>
</organism>
<reference evidence="1" key="1">
    <citation type="journal article" date="2023" name="Insect Mol. Biol.">
        <title>Genome sequencing provides insights into the evolution of gene families encoding plant cell wall-degrading enzymes in longhorned beetles.</title>
        <authorList>
            <person name="Shin N.R."/>
            <person name="Okamura Y."/>
            <person name="Kirsch R."/>
            <person name="Pauchet Y."/>
        </authorList>
    </citation>
    <scope>NUCLEOTIDE SEQUENCE</scope>
    <source>
        <strain evidence="1">RBIC_L_NR</strain>
    </source>
</reference>
<accession>A0AAV8WJX2</accession>
<evidence type="ECO:0000313" key="1">
    <source>
        <dbReference type="EMBL" id="KAJ8926749.1"/>
    </source>
</evidence>
<comment type="caution">
    <text evidence="1">The sequence shown here is derived from an EMBL/GenBank/DDBJ whole genome shotgun (WGS) entry which is preliminary data.</text>
</comment>
<dbReference type="AlphaFoldDB" id="A0AAV8WJX2"/>
<keyword evidence="2" id="KW-1185">Reference proteome</keyword>
<protein>
    <submittedName>
        <fullName evidence="1">Uncharacterized protein</fullName>
    </submittedName>
</protein>